<dbReference type="Proteomes" id="UP000201202">
    <property type="component" value="Segment"/>
</dbReference>
<feature type="region of interest" description="Disordered" evidence="2">
    <location>
        <begin position="327"/>
        <end position="359"/>
    </location>
</feature>
<protein>
    <submittedName>
        <fullName evidence="3">Uncharacterized protein</fullName>
    </submittedName>
</protein>
<accession>A0A142K9X4</accession>
<dbReference type="RefSeq" id="YP_009301999.1">
    <property type="nucleotide sequence ID" value="NC_031239.1"/>
</dbReference>
<feature type="coiled-coil region" evidence="1">
    <location>
        <begin position="118"/>
        <end position="145"/>
    </location>
</feature>
<name>A0A142K9X4_9CAUD</name>
<evidence type="ECO:0000313" key="4">
    <source>
        <dbReference type="Proteomes" id="UP000201202"/>
    </source>
</evidence>
<reference evidence="3 4" key="1">
    <citation type="submission" date="2016-03" db="EMBL/GenBank/DDBJ databases">
        <authorList>
            <person name="Arora C."/>
            <person name="Burnet G."/>
            <person name="Bortz M."/>
            <person name="Conover D.H."/>
            <person name="Ghobrial J.A."/>
            <person name="Mezghani N.A."/>
            <person name="Thompson P.K."/>
            <person name="Ulbrich M.C."/>
            <person name="Furbee E.C."/>
            <person name="Grubb S.R."/>
            <person name="Warner M.H."/>
            <person name="Montgomery M.T."/>
            <person name="Garlena R.A."/>
            <person name="Russell D.A."/>
            <person name="Pope W.H."/>
            <person name="Jacobs-Sera D."/>
            <person name="Hendrix R.W."/>
            <person name="Hatfull G.F."/>
        </authorList>
    </citation>
    <scope>NUCLEOTIDE SEQUENCE [LARGE SCALE GENOMIC DNA]</scope>
</reference>
<organism evidence="3 4">
    <name type="scientific">Gordonia phage Vivi2</name>
    <dbReference type="NCBI Taxonomy" id="1821564"/>
    <lineage>
        <taxon>Viruses</taxon>
        <taxon>Duplodnaviria</taxon>
        <taxon>Heunggongvirae</taxon>
        <taxon>Uroviricota</taxon>
        <taxon>Caudoviricetes</taxon>
        <taxon>Stackebrandtviridae</taxon>
        <taxon>Schenleyvirinae</taxon>
        <taxon>Vividuovirus</taxon>
        <taxon>Vividuovirus vivi2</taxon>
    </lineage>
</organism>
<evidence type="ECO:0000256" key="1">
    <source>
        <dbReference type="SAM" id="Coils"/>
    </source>
</evidence>
<proteinExistence type="predicted"/>
<gene>
    <name evidence="3" type="primary">75</name>
    <name evidence="3" type="ORF">SEA_VIVI2_75</name>
</gene>
<dbReference type="GeneID" id="29126884"/>
<evidence type="ECO:0000313" key="3">
    <source>
        <dbReference type="EMBL" id="AMS02907.1"/>
    </source>
</evidence>
<evidence type="ECO:0000256" key="2">
    <source>
        <dbReference type="SAM" id="MobiDB-lite"/>
    </source>
</evidence>
<feature type="region of interest" description="Disordered" evidence="2">
    <location>
        <begin position="25"/>
        <end position="48"/>
    </location>
</feature>
<dbReference type="KEGG" id="vg:29126884"/>
<dbReference type="EMBL" id="KU963250">
    <property type="protein sequence ID" value="AMS02907.1"/>
    <property type="molecule type" value="Genomic_DNA"/>
</dbReference>
<dbReference type="OrthoDB" id="8419at10239"/>
<keyword evidence="1" id="KW-0175">Coiled coil</keyword>
<sequence>MTDTDPARATADAIADRLTSTILARYQGDPMTKQADPNGRRPMTAPPATLAEYQPPLHVQAMLETATAEGRAEALAEQLSDLSLDRMALVDRLADREREAASVIVDLHVANARAVDEAKQARALLASATTRADELQAELRRRDENDEMRHLMEADDPRGAELQTIRDTATTAITAIGGSNLDDIDTAGRVELLAERAIELYAENRHDVDGDTDELHEVARIIRLGIEAHHSAQFPHEDIGMPIRAVDQAALLTGYLAATRQRVRQLESANAALQDTANGRHSVVDGEVREHAEQAPTGGVEVGRPYEQTLPATDLPEQIVADLQTAEAAQREHQVLPTAPKPDDDGPARPTGSGCAYGC</sequence>
<keyword evidence="4" id="KW-1185">Reference proteome</keyword>